<feature type="signal peptide" evidence="5">
    <location>
        <begin position="1"/>
        <end position="20"/>
    </location>
</feature>
<dbReference type="EMBL" id="JACGWZ010000003">
    <property type="protein sequence ID" value="MBA8825556.1"/>
    <property type="molecule type" value="Genomic_DNA"/>
</dbReference>
<proteinExistence type="inferred from homology"/>
<protein>
    <submittedName>
        <fullName evidence="7">Pimeloyl-ACP methyl ester carboxylesterase</fullName>
    </submittedName>
</protein>
<dbReference type="GO" id="GO:0016787">
    <property type="term" value="F:hydrolase activity"/>
    <property type="evidence" value="ECO:0007669"/>
    <property type="project" value="UniProtKB-KW"/>
</dbReference>
<evidence type="ECO:0000256" key="3">
    <source>
        <dbReference type="ARBA" id="ARBA00022801"/>
    </source>
</evidence>
<sequence length="525" mass="56114">MTRLLTVLGALVLVGAVACAPTSQPPPLQPHTEQNGPVGPVPAGLERYYGQSLEWGPCAEYATTPRTRSAYRNRRLECTRLTVPMDYSEPRGRSLTLGVLRKPAGQPSRRVGSLVVNPGGPGASGMTMAAGLSGTVAGTELGRRFGLVGFDPRGIGASLPRVNCLTADGRDAERLDSDANTSPSAVARTESENRAYAARCARRSGTELLANMGTRDVAKDMDVLRSALGDEKLTYLGYSYGTRIGAEYAEQFPGNVRAMVLDGAIDPKQDTVQSMVAQAAGFQRAFDAFAAWCAPRASCALGDDPSRAVGVYQRLTRPLVRRPVPTAGDRRLSYSGATTATIQALYSPSTWPRLNDGLLQLERGNGQILLGLADSYYGRADNGQYSGITDSFDAVRCVDDPRITDRARKREADRRYRRAAPFLDDGYPPSGARGPCAFWPAPVTGDTVPPDPAKLPPTLVLSTTGDPATPHEAGVRLAKTLGGRLLTFRGTRHTVFLRGNSCVDDAGIRYLVDLKLPPEGTRCGS</sequence>
<keyword evidence="2 5" id="KW-0732">Signal</keyword>
<evidence type="ECO:0000259" key="6">
    <source>
        <dbReference type="Pfam" id="PF00561"/>
    </source>
</evidence>
<evidence type="ECO:0000256" key="2">
    <source>
        <dbReference type="ARBA" id="ARBA00022729"/>
    </source>
</evidence>
<accession>A0A839DZ88</accession>
<keyword evidence="8" id="KW-1185">Reference proteome</keyword>
<dbReference type="RefSeq" id="WP_182544730.1">
    <property type="nucleotide sequence ID" value="NZ_JACGWZ010000003.1"/>
</dbReference>
<feature type="chain" id="PRO_5032820785" evidence="5">
    <location>
        <begin position="21"/>
        <end position="525"/>
    </location>
</feature>
<evidence type="ECO:0000256" key="4">
    <source>
        <dbReference type="SAM" id="MobiDB-lite"/>
    </source>
</evidence>
<evidence type="ECO:0000313" key="7">
    <source>
        <dbReference type="EMBL" id="MBA8825556.1"/>
    </source>
</evidence>
<organism evidence="7 8">
    <name type="scientific">Halosaccharopolyspora lacisalsi</name>
    <dbReference type="NCBI Taxonomy" id="1000566"/>
    <lineage>
        <taxon>Bacteria</taxon>
        <taxon>Bacillati</taxon>
        <taxon>Actinomycetota</taxon>
        <taxon>Actinomycetes</taxon>
        <taxon>Pseudonocardiales</taxon>
        <taxon>Pseudonocardiaceae</taxon>
        <taxon>Halosaccharopolyspora</taxon>
    </lineage>
</organism>
<dbReference type="AlphaFoldDB" id="A0A839DZ88"/>
<dbReference type="InterPro" id="IPR029058">
    <property type="entry name" value="AB_hydrolase_fold"/>
</dbReference>
<dbReference type="PANTHER" id="PTHR43248:SF29">
    <property type="entry name" value="TRIPEPTIDYL AMINOPEPTIDASE"/>
    <property type="match status" value="1"/>
</dbReference>
<evidence type="ECO:0000256" key="1">
    <source>
        <dbReference type="ARBA" id="ARBA00010088"/>
    </source>
</evidence>
<feature type="region of interest" description="Disordered" evidence="4">
    <location>
        <begin position="23"/>
        <end position="42"/>
    </location>
</feature>
<feature type="domain" description="AB hydrolase-1" evidence="6">
    <location>
        <begin position="114"/>
        <end position="497"/>
    </location>
</feature>
<gene>
    <name evidence="7" type="ORF">FHX42_002907</name>
</gene>
<keyword evidence="3" id="KW-0378">Hydrolase</keyword>
<dbReference type="Gene3D" id="3.40.50.1820">
    <property type="entry name" value="alpha/beta hydrolase"/>
    <property type="match status" value="1"/>
</dbReference>
<dbReference type="SUPFAM" id="SSF53474">
    <property type="entry name" value="alpha/beta-Hydrolases"/>
    <property type="match status" value="1"/>
</dbReference>
<comment type="similarity">
    <text evidence="1">Belongs to the peptidase S33 family.</text>
</comment>
<evidence type="ECO:0000256" key="5">
    <source>
        <dbReference type="SAM" id="SignalP"/>
    </source>
</evidence>
<reference evidence="7 8" key="1">
    <citation type="submission" date="2020-07" db="EMBL/GenBank/DDBJ databases">
        <title>Sequencing the genomes of 1000 actinobacteria strains.</title>
        <authorList>
            <person name="Klenk H.-P."/>
        </authorList>
    </citation>
    <scope>NUCLEOTIDE SEQUENCE [LARGE SCALE GENOMIC DNA]</scope>
    <source>
        <strain evidence="7 8">DSM 45975</strain>
    </source>
</reference>
<dbReference type="PROSITE" id="PS51257">
    <property type="entry name" value="PROKAR_LIPOPROTEIN"/>
    <property type="match status" value="1"/>
</dbReference>
<dbReference type="PANTHER" id="PTHR43248">
    <property type="entry name" value="2-SUCCINYL-6-HYDROXY-2,4-CYCLOHEXADIENE-1-CARBOXYLATE SYNTHASE"/>
    <property type="match status" value="1"/>
</dbReference>
<dbReference type="Pfam" id="PF00561">
    <property type="entry name" value="Abhydrolase_1"/>
    <property type="match status" value="1"/>
</dbReference>
<evidence type="ECO:0000313" key="8">
    <source>
        <dbReference type="Proteomes" id="UP000569329"/>
    </source>
</evidence>
<dbReference type="Proteomes" id="UP000569329">
    <property type="component" value="Unassembled WGS sequence"/>
</dbReference>
<dbReference type="InterPro" id="IPR051601">
    <property type="entry name" value="Serine_prot/Carboxylest_S33"/>
</dbReference>
<name>A0A839DZ88_9PSEU</name>
<dbReference type="InterPro" id="IPR000073">
    <property type="entry name" value="AB_hydrolase_1"/>
</dbReference>
<comment type="caution">
    <text evidence="7">The sequence shown here is derived from an EMBL/GenBank/DDBJ whole genome shotgun (WGS) entry which is preliminary data.</text>
</comment>